<keyword evidence="1" id="KW-1185">Reference proteome</keyword>
<gene>
    <name evidence="2" type="primary">LOC110790242</name>
</gene>
<dbReference type="AlphaFoldDB" id="A0A9R0JXH3"/>
<dbReference type="OrthoDB" id="1938107at2759"/>
<dbReference type="RefSeq" id="XP_021850720.1">
    <property type="nucleotide sequence ID" value="XM_021995028.2"/>
</dbReference>
<accession>A0A9R0JXH3</accession>
<sequence>MAAALVRSGRSNHHLATIIRHSSTVSTTIKPSHHKEHSQNQVYLKPNNTIGSWEPPKTPKEAEAKLAFLRRDYAKQVKVLRKQYIHEMELQREEQLRKDEARKVEILRQREERDKYKAAAAQVRATERKAFEQEFRHTLMKERREKLEYWRMREKAIEGKKEDKKELIRRQSSEWIDEEKFEAIILQKVVDHHTQL</sequence>
<dbReference type="GeneID" id="110790242"/>
<reference evidence="1" key="1">
    <citation type="journal article" date="2021" name="Nat. Commun.">
        <title>Genomic analyses provide insights into spinach domestication and the genetic basis of agronomic traits.</title>
        <authorList>
            <person name="Cai X."/>
            <person name="Sun X."/>
            <person name="Xu C."/>
            <person name="Sun H."/>
            <person name="Wang X."/>
            <person name="Ge C."/>
            <person name="Zhang Z."/>
            <person name="Wang Q."/>
            <person name="Fei Z."/>
            <person name="Jiao C."/>
            <person name="Wang Q."/>
        </authorList>
    </citation>
    <scope>NUCLEOTIDE SEQUENCE [LARGE SCALE GENOMIC DNA]</scope>
    <source>
        <strain evidence="1">cv. Varoflay</strain>
    </source>
</reference>
<dbReference type="KEGG" id="soe:110790242"/>
<reference evidence="2" key="2">
    <citation type="submission" date="2025-08" db="UniProtKB">
        <authorList>
            <consortium name="RefSeq"/>
        </authorList>
    </citation>
    <scope>IDENTIFICATION</scope>
    <source>
        <tissue evidence="2">Leaf</tissue>
    </source>
</reference>
<dbReference type="Proteomes" id="UP000813463">
    <property type="component" value="Chromosome 2"/>
</dbReference>
<organism evidence="1 2">
    <name type="scientific">Spinacia oleracea</name>
    <name type="common">Spinach</name>
    <dbReference type="NCBI Taxonomy" id="3562"/>
    <lineage>
        <taxon>Eukaryota</taxon>
        <taxon>Viridiplantae</taxon>
        <taxon>Streptophyta</taxon>
        <taxon>Embryophyta</taxon>
        <taxon>Tracheophyta</taxon>
        <taxon>Spermatophyta</taxon>
        <taxon>Magnoliopsida</taxon>
        <taxon>eudicotyledons</taxon>
        <taxon>Gunneridae</taxon>
        <taxon>Pentapetalae</taxon>
        <taxon>Caryophyllales</taxon>
        <taxon>Chenopodiaceae</taxon>
        <taxon>Chenopodioideae</taxon>
        <taxon>Anserineae</taxon>
        <taxon>Spinacia</taxon>
    </lineage>
</organism>
<dbReference type="PANTHER" id="PTHR36402:SF1">
    <property type="entry name" value="EXPRESSED PROTEIN"/>
    <property type="match status" value="1"/>
</dbReference>
<name>A0A9R0JXH3_SPIOL</name>
<protein>
    <submittedName>
        <fullName evidence="2">Uncharacterized protein</fullName>
    </submittedName>
</protein>
<evidence type="ECO:0000313" key="1">
    <source>
        <dbReference type="Proteomes" id="UP000813463"/>
    </source>
</evidence>
<dbReference type="PANTHER" id="PTHR36402">
    <property type="entry name" value="EXPRESSED PROTEIN"/>
    <property type="match status" value="1"/>
</dbReference>
<evidence type="ECO:0000313" key="2">
    <source>
        <dbReference type="RefSeq" id="XP_021850720.1"/>
    </source>
</evidence>
<proteinExistence type="predicted"/>